<proteinExistence type="inferred from homology"/>
<feature type="binding site" evidence="8">
    <location>
        <begin position="109"/>
        <end position="112"/>
    </location>
    <ligand>
        <name>(6S)-5,6,7,8-tetrahydrofolate</name>
        <dbReference type="ChEBI" id="CHEBI:57453"/>
    </ligand>
</feature>
<feature type="domain" description="Formyl transferase C-terminal" evidence="10">
    <location>
        <begin position="200"/>
        <end position="294"/>
    </location>
</feature>
<protein>
    <recommendedName>
        <fullName evidence="4 8">Methionyl-tRNA formyltransferase</fullName>
        <ecNumber evidence="3 8">2.1.2.9</ecNumber>
    </recommendedName>
</protein>
<dbReference type="InterPro" id="IPR011034">
    <property type="entry name" value="Formyl_transferase-like_C_sf"/>
</dbReference>
<dbReference type="Gene3D" id="3.40.50.170">
    <property type="entry name" value="Formyl transferase, N-terminal domain"/>
    <property type="match status" value="1"/>
</dbReference>
<evidence type="ECO:0000256" key="3">
    <source>
        <dbReference type="ARBA" id="ARBA00012261"/>
    </source>
</evidence>
<dbReference type="SUPFAM" id="SSF50486">
    <property type="entry name" value="FMT C-terminal domain-like"/>
    <property type="match status" value="1"/>
</dbReference>
<dbReference type="SUPFAM" id="SSF53328">
    <property type="entry name" value="Formyltransferase"/>
    <property type="match status" value="1"/>
</dbReference>
<evidence type="ECO:0000256" key="2">
    <source>
        <dbReference type="ARBA" id="ARBA00010699"/>
    </source>
</evidence>
<dbReference type="Gene3D" id="3.10.25.10">
    <property type="entry name" value="Formyl transferase, C-terminal domain"/>
    <property type="match status" value="1"/>
</dbReference>
<reference evidence="11 12" key="1">
    <citation type="submission" date="2020-10" db="EMBL/GenBank/DDBJ databases">
        <title>Connecting structure to function with the recovery of over 1000 high-quality activated sludge metagenome-assembled genomes encoding full-length rRNA genes using long-read sequencing.</title>
        <authorList>
            <person name="Singleton C.M."/>
            <person name="Petriglieri F."/>
            <person name="Kristensen J.M."/>
            <person name="Kirkegaard R.H."/>
            <person name="Michaelsen T.Y."/>
            <person name="Andersen M.H."/>
            <person name="Karst S.M."/>
            <person name="Dueholm M.S."/>
            <person name="Nielsen P.H."/>
            <person name="Albertsen M."/>
        </authorList>
    </citation>
    <scope>NUCLEOTIDE SEQUENCE [LARGE SCALE GENOMIC DNA]</scope>
    <source>
        <strain evidence="11">Fred_18-Q3-R57-64_BAT3C.720</strain>
    </source>
</reference>
<keyword evidence="6 8" id="KW-0648">Protein biosynthesis</keyword>
<evidence type="ECO:0000259" key="9">
    <source>
        <dbReference type="Pfam" id="PF00551"/>
    </source>
</evidence>
<dbReference type="Pfam" id="PF02911">
    <property type="entry name" value="Formyl_trans_C"/>
    <property type="match status" value="1"/>
</dbReference>
<dbReference type="PANTHER" id="PTHR11138">
    <property type="entry name" value="METHIONYL-TRNA FORMYLTRANSFERASE"/>
    <property type="match status" value="1"/>
</dbReference>
<accession>A0A935T6W5</accession>
<dbReference type="InterPro" id="IPR044135">
    <property type="entry name" value="Met-tRNA-FMT_C"/>
</dbReference>
<evidence type="ECO:0000313" key="11">
    <source>
        <dbReference type="EMBL" id="MBK7953286.1"/>
    </source>
</evidence>
<comment type="catalytic activity">
    <reaction evidence="7 8">
        <text>L-methionyl-tRNA(fMet) + (6R)-10-formyltetrahydrofolate = N-formyl-L-methionyl-tRNA(fMet) + (6S)-5,6,7,8-tetrahydrofolate + H(+)</text>
        <dbReference type="Rhea" id="RHEA:24380"/>
        <dbReference type="Rhea" id="RHEA-COMP:9952"/>
        <dbReference type="Rhea" id="RHEA-COMP:9953"/>
        <dbReference type="ChEBI" id="CHEBI:15378"/>
        <dbReference type="ChEBI" id="CHEBI:57453"/>
        <dbReference type="ChEBI" id="CHEBI:78530"/>
        <dbReference type="ChEBI" id="CHEBI:78844"/>
        <dbReference type="ChEBI" id="CHEBI:195366"/>
        <dbReference type="EC" id="2.1.2.9"/>
    </reaction>
</comment>
<dbReference type="HAMAP" id="MF_00182">
    <property type="entry name" value="Formyl_trans"/>
    <property type="match status" value="1"/>
</dbReference>
<dbReference type="AlphaFoldDB" id="A0A935T6W5"/>
<dbReference type="PANTHER" id="PTHR11138:SF5">
    <property type="entry name" value="METHIONYL-TRNA FORMYLTRANSFERASE, MITOCHONDRIAL"/>
    <property type="match status" value="1"/>
</dbReference>
<evidence type="ECO:0000256" key="7">
    <source>
        <dbReference type="ARBA" id="ARBA00048558"/>
    </source>
</evidence>
<feature type="domain" description="Formyl transferase N-terminal" evidence="9">
    <location>
        <begin position="2"/>
        <end position="180"/>
    </location>
</feature>
<organism evidence="11 12">
    <name type="scientific">Candidatus Accumulibacter affinis</name>
    <dbReference type="NCBI Taxonomy" id="2954384"/>
    <lineage>
        <taxon>Bacteria</taxon>
        <taxon>Pseudomonadati</taxon>
        <taxon>Pseudomonadota</taxon>
        <taxon>Betaproteobacteria</taxon>
        <taxon>Candidatus Accumulibacter</taxon>
    </lineage>
</organism>
<evidence type="ECO:0000256" key="5">
    <source>
        <dbReference type="ARBA" id="ARBA00022679"/>
    </source>
</evidence>
<dbReference type="InterPro" id="IPR002376">
    <property type="entry name" value="Formyl_transf_N"/>
</dbReference>
<evidence type="ECO:0000256" key="6">
    <source>
        <dbReference type="ARBA" id="ARBA00022917"/>
    </source>
</evidence>
<dbReference type="Pfam" id="PF00551">
    <property type="entry name" value="Formyl_trans_N"/>
    <property type="match status" value="1"/>
</dbReference>
<dbReference type="GO" id="GO:0005829">
    <property type="term" value="C:cytosol"/>
    <property type="evidence" value="ECO:0007669"/>
    <property type="project" value="TreeGrafter"/>
</dbReference>
<evidence type="ECO:0000256" key="8">
    <source>
        <dbReference type="HAMAP-Rule" id="MF_00182"/>
    </source>
</evidence>
<gene>
    <name evidence="8" type="primary">fmt</name>
    <name evidence="11" type="ORF">IPK02_04485</name>
</gene>
<dbReference type="InterPro" id="IPR005793">
    <property type="entry name" value="Formyl_trans_C"/>
</dbReference>
<dbReference type="InterPro" id="IPR001555">
    <property type="entry name" value="GART_AS"/>
</dbReference>
<comment type="caution">
    <text evidence="11">The sequence shown here is derived from an EMBL/GenBank/DDBJ whole genome shotgun (WGS) entry which is preliminary data.</text>
</comment>
<dbReference type="NCBIfam" id="TIGR00460">
    <property type="entry name" value="fmt"/>
    <property type="match status" value="1"/>
</dbReference>
<dbReference type="InterPro" id="IPR037022">
    <property type="entry name" value="Formyl_trans_C_sf"/>
</dbReference>
<dbReference type="FunFam" id="3.40.50.12230:FF:000001">
    <property type="entry name" value="Methionyl-tRNA formyltransferase"/>
    <property type="match status" value="1"/>
</dbReference>
<dbReference type="CDD" id="cd08704">
    <property type="entry name" value="Met_tRNA_FMT_C"/>
    <property type="match status" value="1"/>
</dbReference>
<keyword evidence="5 8" id="KW-0808">Transferase</keyword>
<dbReference type="InterPro" id="IPR005794">
    <property type="entry name" value="Fmt"/>
</dbReference>
<dbReference type="EMBL" id="JADJOT010000003">
    <property type="protein sequence ID" value="MBK7953286.1"/>
    <property type="molecule type" value="Genomic_DNA"/>
</dbReference>
<dbReference type="CDD" id="cd08646">
    <property type="entry name" value="FMT_core_Met-tRNA-FMT_N"/>
    <property type="match status" value="1"/>
</dbReference>
<dbReference type="Proteomes" id="UP000706151">
    <property type="component" value="Unassembled WGS sequence"/>
</dbReference>
<sequence>MRLIFAGTPAFAGLALRAIIAAGHQVVLVLTQPDRASGRGLALHASPVKQLAEAVGIEVLQPTTLRDAAAQERVRLAAAEAIVVAAYGLILPQAVLDMPRFGCINIHASLLPRWRGAAPVQRAILAGDTETGVCIMQMDAGLDSGPILLSASQPIRRDDTAASLHDRLAEQGARLIVEVLARLPLVARPQTDAGISYAAKVSKAEAALDWRLSAEQLERQVRAFNPFPGASCTLAGSLLKVWSAEAVGGAGLPGVILAVERTGIVVACGAGALRLMELQRAGGRRLSAAQFLLGTPVSQGSCCAGVVLENNDGGSI</sequence>
<dbReference type="InterPro" id="IPR041711">
    <property type="entry name" value="Met-tRNA-FMT_N"/>
</dbReference>
<evidence type="ECO:0000256" key="4">
    <source>
        <dbReference type="ARBA" id="ARBA00016014"/>
    </source>
</evidence>
<dbReference type="EC" id="2.1.2.9" evidence="3 8"/>
<dbReference type="PROSITE" id="PS00373">
    <property type="entry name" value="GART"/>
    <property type="match status" value="1"/>
</dbReference>
<comment type="similarity">
    <text evidence="2 8">Belongs to the Fmt family.</text>
</comment>
<comment type="function">
    <text evidence="1 8">Attaches a formyl group to the free amino group of methionyl-tRNA(fMet). The formyl group appears to play a dual role in the initiator identity of N-formylmethionyl-tRNA by promoting its recognition by IF2 and preventing the misappropriation of this tRNA by the elongation apparatus.</text>
</comment>
<dbReference type="InterPro" id="IPR036477">
    <property type="entry name" value="Formyl_transf_N_sf"/>
</dbReference>
<name>A0A935T6W5_9PROT</name>
<evidence type="ECO:0000259" key="10">
    <source>
        <dbReference type="Pfam" id="PF02911"/>
    </source>
</evidence>
<evidence type="ECO:0000256" key="1">
    <source>
        <dbReference type="ARBA" id="ARBA00002606"/>
    </source>
</evidence>
<evidence type="ECO:0000313" key="12">
    <source>
        <dbReference type="Proteomes" id="UP000706151"/>
    </source>
</evidence>
<dbReference type="GO" id="GO:0004479">
    <property type="term" value="F:methionyl-tRNA formyltransferase activity"/>
    <property type="evidence" value="ECO:0007669"/>
    <property type="project" value="UniProtKB-UniRule"/>
</dbReference>